<sequence>MKVQLLILLRPPQRAALLAHLPILFPHKNVKFRVSGNSSLRATRYPNTVTQNKSVEMAKFVSHFNDAELNQLMAGDTISKKHMYKAVLDGGYFLKKAKSVSSYRKLLLNNVLVVGNNLSVLLSKRIKRKSNYLVNCQPLLKQFYDYLLYFIIRLLNFLIYFFYSGLKRSLDSLSKKLSLIGERPTYLQKWR</sequence>
<keyword evidence="1" id="KW-1133">Transmembrane helix</keyword>
<dbReference type="GeneID" id="36339560"/>
<keyword evidence="3" id="KW-1185">Reference proteome</keyword>
<evidence type="ECO:0000313" key="2">
    <source>
        <dbReference type="EMBL" id="EUB61359.1"/>
    </source>
</evidence>
<dbReference type="AlphaFoldDB" id="W6V539"/>
<protein>
    <submittedName>
        <fullName evidence="2">Uncharacterized protein</fullName>
    </submittedName>
</protein>
<dbReference type="RefSeq" id="XP_024352555.1">
    <property type="nucleotide sequence ID" value="XM_024493094.1"/>
</dbReference>
<reference evidence="2 3" key="1">
    <citation type="journal article" date="2013" name="Nat. Genet.">
        <title>The genome of the hydatid tapeworm Echinococcus granulosus.</title>
        <authorList>
            <person name="Zheng H."/>
            <person name="Zhang W."/>
            <person name="Zhang L."/>
            <person name="Zhang Z."/>
            <person name="Li J."/>
            <person name="Lu G."/>
            <person name="Zhu Y."/>
            <person name="Wang Y."/>
            <person name="Huang Y."/>
            <person name="Liu J."/>
            <person name="Kang H."/>
            <person name="Chen J."/>
            <person name="Wang L."/>
            <person name="Chen A."/>
            <person name="Yu S."/>
            <person name="Gao Z."/>
            <person name="Jin L."/>
            <person name="Gu W."/>
            <person name="Wang Z."/>
            <person name="Zhao L."/>
            <person name="Shi B."/>
            <person name="Wen H."/>
            <person name="Lin R."/>
            <person name="Jones M.K."/>
            <person name="Brejova B."/>
            <person name="Vinar T."/>
            <person name="Zhao G."/>
            <person name="McManus D.P."/>
            <person name="Chen Z."/>
            <person name="Zhou Y."/>
            <person name="Wang S."/>
        </authorList>
    </citation>
    <scope>NUCLEOTIDE SEQUENCE [LARGE SCALE GENOMIC DNA]</scope>
</reference>
<dbReference type="Proteomes" id="UP000019149">
    <property type="component" value="Unassembled WGS sequence"/>
</dbReference>
<comment type="caution">
    <text evidence="2">The sequence shown here is derived from an EMBL/GenBank/DDBJ whole genome shotgun (WGS) entry which is preliminary data.</text>
</comment>
<dbReference type="KEGG" id="egl:EGR_03845"/>
<dbReference type="CTD" id="36339560"/>
<evidence type="ECO:0000256" key="1">
    <source>
        <dbReference type="SAM" id="Phobius"/>
    </source>
</evidence>
<feature type="transmembrane region" description="Helical" evidence="1">
    <location>
        <begin position="146"/>
        <end position="166"/>
    </location>
</feature>
<proteinExistence type="predicted"/>
<keyword evidence="1" id="KW-0472">Membrane</keyword>
<organism evidence="2 3">
    <name type="scientific">Echinococcus granulosus</name>
    <name type="common">Hydatid tapeworm</name>
    <dbReference type="NCBI Taxonomy" id="6210"/>
    <lineage>
        <taxon>Eukaryota</taxon>
        <taxon>Metazoa</taxon>
        <taxon>Spiralia</taxon>
        <taxon>Lophotrochozoa</taxon>
        <taxon>Platyhelminthes</taxon>
        <taxon>Cestoda</taxon>
        <taxon>Eucestoda</taxon>
        <taxon>Cyclophyllidea</taxon>
        <taxon>Taeniidae</taxon>
        <taxon>Echinococcus</taxon>
        <taxon>Echinococcus granulosus group</taxon>
    </lineage>
</organism>
<accession>W6V539</accession>
<dbReference type="EMBL" id="APAU02000021">
    <property type="protein sequence ID" value="EUB61359.1"/>
    <property type="molecule type" value="Genomic_DNA"/>
</dbReference>
<evidence type="ECO:0000313" key="3">
    <source>
        <dbReference type="Proteomes" id="UP000019149"/>
    </source>
</evidence>
<gene>
    <name evidence="2" type="ORF">EGR_03845</name>
</gene>
<keyword evidence="1" id="KW-0812">Transmembrane</keyword>
<name>W6V539_ECHGR</name>